<feature type="domain" description="Alpha/beta hydrolase fold-3" evidence="4">
    <location>
        <begin position="295"/>
        <end position="354"/>
    </location>
</feature>
<dbReference type="STRING" id="28377.ENSACAP00000002309"/>
<evidence type="ECO:0000256" key="2">
    <source>
        <dbReference type="ARBA" id="ARBA00022801"/>
    </source>
</evidence>
<keyword evidence="6" id="KW-1185">Reference proteome</keyword>
<sequence length="382" mass="43515">MAQFYHWWDSGCSLIYSALRGHSIRKVDLADFDRLCPQISILRKMRLSNGYGLLRLAMDGIPAREDPHLSIKDLVLDGVPVRMYQPRRPFGGKRRGILYFHGGIGQFGSVAAYDRLCRRIAKDSDSIVISVEYRLAPENPYPTQFLDCLKATVHFLKNVEDYGVDPASVIISGDSIGGTLASAVCQGLVNRPDLPKVRAQVLIYPFLQAVDFNLPSYQKNRHMPLFSQRLVVEFGLQYLQKDLALTEGALKGFHVPKEKKRKYGRWLWPEKSAEEFEGEDDALTWPKGTVDEIFETTFSPLLAEDSVIRQLPEAYILTCTSDVFMDDGHLYKKRLEDNGRKVTWYQLDDGFHGVLYFVDHWLFSFSGSQICLDSIVGFLRSL</sequence>
<feature type="active site" evidence="3">
    <location>
        <position position="352"/>
    </location>
</feature>
<evidence type="ECO:0000313" key="6">
    <source>
        <dbReference type="Proteomes" id="UP000001646"/>
    </source>
</evidence>
<feature type="domain" description="Alpha/beta hydrolase fold-3" evidence="4">
    <location>
        <begin position="97"/>
        <end position="241"/>
    </location>
</feature>
<dbReference type="PANTHER" id="PTHR48081:SF32">
    <property type="entry name" value="ALPHA_BETA HYDROLASE FOLD-3 DOMAIN-CONTAINING PROTEIN"/>
    <property type="match status" value="1"/>
</dbReference>
<dbReference type="AlphaFoldDB" id="H9G675"/>
<name>H9G675_ANOCA</name>
<evidence type="ECO:0000259" key="4">
    <source>
        <dbReference type="Pfam" id="PF07859"/>
    </source>
</evidence>
<accession>H9G675</accession>
<dbReference type="InterPro" id="IPR013094">
    <property type="entry name" value="AB_hydrolase_3"/>
</dbReference>
<dbReference type="PANTHER" id="PTHR48081">
    <property type="entry name" value="AB HYDROLASE SUPERFAMILY PROTEIN C4A8.06C"/>
    <property type="match status" value="1"/>
</dbReference>
<evidence type="ECO:0000256" key="1">
    <source>
        <dbReference type="ARBA" id="ARBA00010515"/>
    </source>
</evidence>
<comment type="similarity">
    <text evidence="1">Belongs to the 'GDXG' lipolytic enzyme family.</text>
</comment>
<dbReference type="PIRSF" id="PIRSF037251">
    <property type="entry name" value="Arylacetamide_deacetylase"/>
    <property type="match status" value="1"/>
</dbReference>
<feature type="active site" evidence="3">
    <location>
        <position position="322"/>
    </location>
</feature>
<dbReference type="InParanoid" id="H9G675"/>
<dbReference type="Gene3D" id="3.40.50.1820">
    <property type="entry name" value="alpha/beta hydrolase"/>
    <property type="match status" value="1"/>
</dbReference>
<keyword evidence="2" id="KW-0378">Hydrolase</keyword>
<dbReference type="GeneTree" id="ENSGT00940000163565"/>
<dbReference type="SUPFAM" id="SSF53474">
    <property type="entry name" value="alpha/beta-Hydrolases"/>
    <property type="match status" value="1"/>
</dbReference>
<organism evidence="5 6">
    <name type="scientific">Anolis carolinensis</name>
    <name type="common">Green anole</name>
    <name type="synonym">American chameleon</name>
    <dbReference type="NCBI Taxonomy" id="28377"/>
    <lineage>
        <taxon>Eukaryota</taxon>
        <taxon>Metazoa</taxon>
        <taxon>Chordata</taxon>
        <taxon>Craniata</taxon>
        <taxon>Vertebrata</taxon>
        <taxon>Euteleostomi</taxon>
        <taxon>Lepidosauria</taxon>
        <taxon>Squamata</taxon>
        <taxon>Bifurcata</taxon>
        <taxon>Unidentata</taxon>
        <taxon>Episquamata</taxon>
        <taxon>Toxicofera</taxon>
        <taxon>Iguania</taxon>
        <taxon>Dactyloidae</taxon>
        <taxon>Anolis</taxon>
    </lineage>
</organism>
<dbReference type="GO" id="GO:0016020">
    <property type="term" value="C:membrane"/>
    <property type="evidence" value="ECO:0007669"/>
    <property type="project" value="InterPro"/>
</dbReference>
<dbReference type="Proteomes" id="UP000001646">
    <property type="component" value="Unplaced"/>
</dbReference>
<feature type="active site" evidence="3">
    <location>
        <position position="175"/>
    </location>
</feature>
<evidence type="ECO:0000313" key="5">
    <source>
        <dbReference type="Ensembl" id="ENSACAP00000002309.3"/>
    </source>
</evidence>
<dbReference type="InterPro" id="IPR017157">
    <property type="entry name" value="Arylacetamide_deacetylase"/>
</dbReference>
<dbReference type="eggNOG" id="KOG1515">
    <property type="taxonomic scope" value="Eukaryota"/>
</dbReference>
<dbReference type="HOGENOM" id="CLU_012494_12_2_1"/>
<dbReference type="InterPro" id="IPR050300">
    <property type="entry name" value="GDXG_lipolytic_enzyme"/>
</dbReference>
<dbReference type="GO" id="GO:0052689">
    <property type="term" value="F:carboxylic ester hydrolase activity"/>
    <property type="evidence" value="ECO:0007669"/>
    <property type="project" value="InterPro"/>
</dbReference>
<dbReference type="ESTHER" id="anoca-h9g675">
    <property type="family name" value="Arylacetamide_deacetylase"/>
</dbReference>
<protein>
    <recommendedName>
        <fullName evidence="4">Alpha/beta hydrolase fold-3 domain-containing protein</fullName>
    </recommendedName>
</protein>
<dbReference type="InterPro" id="IPR029058">
    <property type="entry name" value="AB_hydrolase_fold"/>
</dbReference>
<dbReference type="Ensembl" id="ENSACAT00000002369.3">
    <property type="protein sequence ID" value="ENSACAP00000002309.3"/>
    <property type="gene ID" value="ENSACAG00000002416.3"/>
</dbReference>
<reference evidence="5" key="3">
    <citation type="submission" date="2025-09" db="UniProtKB">
        <authorList>
            <consortium name="Ensembl"/>
        </authorList>
    </citation>
    <scope>IDENTIFICATION</scope>
</reference>
<proteinExistence type="inferred from homology"/>
<reference evidence="5" key="2">
    <citation type="submission" date="2025-08" db="UniProtKB">
        <authorList>
            <consortium name="Ensembl"/>
        </authorList>
    </citation>
    <scope>IDENTIFICATION</scope>
</reference>
<dbReference type="Pfam" id="PF07859">
    <property type="entry name" value="Abhydrolase_3"/>
    <property type="match status" value="2"/>
</dbReference>
<reference evidence="5" key="1">
    <citation type="submission" date="2009-12" db="EMBL/GenBank/DDBJ databases">
        <title>The Genome Sequence of Anolis carolinensis (Green Anole Lizard).</title>
        <authorList>
            <consortium name="The Genome Sequencing Platform"/>
            <person name="Di Palma F."/>
            <person name="Alfoldi J."/>
            <person name="Heiman D."/>
            <person name="Young S."/>
            <person name="Grabherr M."/>
            <person name="Johnson J."/>
            <person name="Lander E.S."/>
            <person name="Lindblad-Toh K."/>
        </authorList>
    </citation>
    <scope>NUCLEOTIDE SEQUENCE [LARGE SCALE GENOMIC DNA]</scope>
    <source>
        <strain evidence="5">JBL SC #1</strain>
    </source>
</reference>
<evidence type="ECO:0000256" key="3">
    <source>
        <dbReference type="PIRSR" id="PIRSR037251-1"/>
    </source>
</evidence>